<dbReference type="Pfam" id="PF00428">
    <property type="entry name" value="Ribosomal_60s"/>
    <property type="match status" value="1"/>
</dbReference>
<evidence type="ECO:0000256" key="2">
    <source>
        <dbReference type="ARBA" id="ARBA00005436"/>
    </source>
</evidence>
<feature type="non-terminal residue" evidence="7">
    <location>
        <position position="1"/>
    </location>
</feature>
<dbReference type="HAMAP" id="MF_01478">
    <property type="entry name" value="Ribosomal_L12_arch"/>
    <property type="match status" value="1"/>
</dbReference>
<feature type="region of interest" description="Disordered" evidence="6">
    <location>
        <begin position="91"/>
        <end position="131"/>
    </location>
</feature>
<proteinExistence type="inferred from homology"/>
<dbReference type="AlphaFoldDB" id="A0A1D1ZUZ0"/>
<dbReference type="GO" id="GO:0002181">
    <property type="term" value="P:cytoplasmic translation"/>
    <property type="evidence" value="ECO:0007669"/>
    <property type="project" value="TreeGrafter"/>
</dbReference>
<dbReference type="GO" id="GO:0043021">
    <property type="term" value="F:ribonucleoprotein complex binding"/>
    <property type="evidence" value="ECO:0007669"/>
    <property type="project" value="TreeGrafter"/>
</dbReference>
<organism evidence="7">
    <name type="scientific">Auxenochlorella protothecoides</name>
    <name type="common">Green microalga</name>
    <name type="synonym">Chlorella protothecoides</name>
    <dbReference type="NCBI Taxonomy" id="3075"/>
    <lineage>
        <taxon>Eukaryota</taxon>
        <taxon>Viridiplantae</taxon>
        <taxon>Chlorophyta</taxon>
        <taxon>core chlorophytes</taxon>
        <taxon>Trebouxiophyceae</taxon>
        <taxon>Chlorellales</taxon>
        <taxon>Chlorellaceae</taxon>
        <taxon>Auxenochlorella</taxon>
    </lineage>
</organism>
<evidence type="ECO:0000256" key="5">
    <source>
        <dbReference type="ARBA" id="ARBA00023274"/>
    </source>
</evidence>
<dbReference type="GO" id="GO:0030295">
    <property type="term" value="F:protein kinase activator activity"/>
    <property type="evidence" value="ECO:0007669"/>
    <property type="project" value="TreeGrafter"/>
</dbReference>
<evidence type="ECO:0000256" key="4">
    <source>
        <dbReference type="ARBA" id="ARBA00022980"/>
    </source>
</evidence>
<evidence type="ECO:0008006" key="8">
    <source>
        <dbReference type="Google" id="ProtNLM"/>
    </source>
</evidence>
<dbReference type="PANTHER" id="PTHR45696">
    <property type="entry name" value="60S ACIDIC RIBOSOMAL PROTEIN P1"/>
    <property type="match status" value="1"/>
</dbReference>
<dbReference type="GO" id="GO:0006414">
    <property type="term" value="P:translational elongation"/>
    <property type="evidence" value="ECO:0007669"/>
    <property type="project" value="InterPro"/>
</dbReference>
<dbReference type="CDD" id="cd05831">
    <property type="entry name" value="Ribosomal_P1"/>
    <property type="match status" value="1"/>
</dbReference>
<evidence type="ECO:0000313" key="7">
    <source>
        <dbReference type="EMBL" id="JAT70661.1"/>
    </source>
</evidence>
<reference evidence="7" key="1">
    <citation type="submission" date="2015-08" db="EMBL/GenBank/DDBJ databases">
        <authorList>
            <person name="Babu N.S."/>
            <person name="Beckwith C.J."/>
            <person name="Beseler K.G."/>
            <person name="Brison A."/>
            <person name="Carone J.V."/>
            <person name="Caskin T.P."/>
            <person name="Diamond M."/>
            <person name="Durham M.E."/>
            <person name="Foxe J.M."/>
            <person name="Go M."/>
            <person name="Henderson B.A."/>
            <person name="Jones I.B."/>
            <person name="McGettigan J.A."/>
            <person name="Micheletti S.J."/>
            <person name="Nasrallah M.E."/>
            <person name="Ortiz D."/>
            <person name="Piller C.R."/>
            <person name="Privatt S.R."/>
            <person name="Schneider S.L."/>
            <person name="Sharp S."/>
            <person name="Smith T.C."/>
            <person name="Stanton J.D."/>
            <person name="Ullery H.E."/>
            <person name="Wilson R.J."/>
            <person name="Serrano M.G."/>
            <person name="Buck G."/>
            <person name="Lee V."/>
            <person name="Wang Y."/>
            <person name="Carvalho R."/>
            <person name="Voegtly L."/>
            <person name="Shi R."/>
            <person name="Duckworth R."/>
            <person name="Johnson A."/>
            <person name="Loviza R."/>
            <person name="Walstead R."/>
            <person name="Shah Z."/>
            <person name="Kiflezghi M."/>
            <person name="Wade K."/>
            <person name="Ball S.L."/>
            <person name="Bradley K.W."/>
            <person name="Asai D.J."/>
            <person name="Bowman C.A."/>
            <person name="Russell D.A."/>
            <person name="Pope W.H."/>
            <person name="Jacobs-Sera D."/>
            <person name="Hendrix R.W."/>
            <person name="Hatfull G.F."/>
        </authorList>
    </citation>
    <scope>NUCLEOTIDE SEQUENCE</scope>
</reference>
<dbReference type="GO" id="GO:0003735">
    <property type="term" value="F:structural constituent of ribosome"/>
    <property type="evidence" value="ECO:0007669"/>
    <property type="project" value="InterPro"/>
</dbReference>
<gene>
    <name evidence="7" type="ORF">g.11089</name>
</gene>
<evidence type="ECO:0000256" key="3">
    <source>
        <dbReference type="ARBA" id="ARBA00011266"/>
    </source>
</evidence>
<dbReference type="InterPro" id="IPR038716">
    <property type="entry name" value="P1/P2_N_sf"/>
</dbReference>
<evidence type="ECO:0000256" key="1">
    <source>
        <dbReference type="ARBA" id="ARBA00003362"/>
    </source>
</evidence>
<feature type="compositionally biased region" description="Low complexity" evidence="6">
    <location>
        <begin position="93"/>
        <end position="107"/>
    </location>
</feature>
<dbReference type="GO" id="GO:0022625">
    <property type="term" value="C:cytosolic large ribosomal subunit"/>
    <property type="evidence" value="ECO:0007669"/>
    <property type="project" value="TreeGrafter"/>
</dbReference>
<comment type="similarity">
    <text evidence="2">Belongs to the eukaryotic ribosomal protein P1/P2 family.</text>
</comment>
<dbReference type="EMBL" id="GDKF01007961">
    <property type="protein sequence ID" value="JAT70661.1"/>
    <property type="molecule type" value="Transcribed_RNA"/>
</dbReference>
<dbReference type="InterPro" id="IPR027534">
    <property type="entry name" value="Ribosomal_P1/P2"/>
</dbReference>
<dbReference type="FunFam" id="1.10.10.1410:FF:000001">
    <property type="entry name" value="60S acidic ribosomal protein P1"/>
    <property type="match status" value="1"/>
</dbReference>
<dbReference type="PANTHER" id="PTHR45696:SF10">
    <property type="entry name" value="LARGE RIBOSOMAL SUBUNIT PROTEIN P1"/>
    <property type="match status" value="1"/>
</dbReference>
<dbReference type="Gene3D" id="1.10.10.1410">
    <property type="match status" value="1"/>
</dbReference>
<protein>
    <recommendedName>
        <fullName evidence="8">60S acidic ribosomal protein P1</fullName>
    </recommendedName>
</protein>
<keyword evidence="4" id="KW-0689">Ribosomal protein</keyword>
<comment type="function">
    <text evidence="1">Plays an important role in the elongation step of protein synthesis.</text>
</comment>
<keyword evidence="5" id="KW-0687">Ribonucleoprotein</keyword>
<sequence length="131" mass="13937">LLLLFLRWFDLLVPSRLNIFQATNMSRSELAVVYATLILNDDGVEVSAENINSLVQAAGIEVEPYWPSLFAKLAQKKSVDDFIMNVGAGGGAAAAPAAGAGGAAAAEAPKEEEKKEESEEEDADMGFSLFD</sequence>
<evidence type="ECO:0000256" key="6">
    <source>
        <dbReference type="SAM" id="MobiDB-lite"/>
    </source>
</evidence>
<accession>A0A1D1ZUZ0</accession>
<name>A0A1D1ZUZ0_AUXPR</name>
<feature type="compositionally biased region" description="Basic and acidic residues" evidence="6">
    <location>
        <begin position="108"/>
        <end position="117"/>
    </location>
</feature>
<comment type="subunit">
    <text evidence="3">P1 and P2 exist as dimers at the large ribosomal subunit.</text>
</comment>